<dbReference type="GO" id="GO:0005634">
    <property type="term" value="C:nucleus"/>
    <property type="evidence" value="ECO:0007669"/>
    <property type="project" value="UniProtKB-SubCell"/>
</dbReference>
<feature type="region of interest" description="Disordered" evidence="8">
    <location>
        <begin position="1"/>
        <end position="26"/>
    </location>
</feature>
<dbReference type="GO" id="GO:0003700">
    <property type="term" value="F:DNA-binding transcription factor activity"/>
    <property type="evidence" value="ECO:0007669"/>
    <property type="project" value="TreeGrafter"/>
</dbReference>
<feature type="domain" description="Calmodulin binding protein C-terminal" evidence="11">
    <location>
        <begin position="321"/>
        <end position="381"/>
    </location>
</feature>
<dbReference type="GO" id="GO:0080142">
    <property type="term" value="P:regulation of salicylic acid biosynthetic process"/>
    <property type="evidence" value="ECO:0007669"/>
    <property type="project" value="TreeGrafter"/>
</dbReference>
<evidence type="ECO:0000256" key="3">
    <source>
        <dbReference type="ARBA" id="ARBA00023015"/>
    </source>
</evidence>
<evidence type="ECO:0000256" key="7">
    <source>
        <dbReference type="ARBA" id="ARBA00023242"/>
    </source>
</evidence>
<dbReference type="PANTHER" id="PTHR31713">
    <property type="entry name" value="OS02G0177800 PROTEIN"/>
    <property type="match status" value="1"/>
</dbReference>
<evidence type="ECO:0000256" key="4">
    <source>
        <dbReference type="ARBA" id="ARBA00023125"/>
    </source>
</evidence>
<reference evidence="13" key="1">
    <citation type="journal article" date="2020" name="Nat. Commun.">
        <title>Genome sequence of the cluster root forming white lupin.</title>
        <authorList>
            <person name="Hufnagel B."/>
            <person name="Marques A."/>
            <person name="Soriano A."/>
            <person name="Marques L."/>
            <person name="Divol F."/>
            <person name="Doumas P."/>
            <person name="Sallet E."/>
            <person name="Mancinotti D."/>
            <person name="Carrere S."/>
            <person name="Marande W."/>
            <person name="Arribat S."/>
            <person name="Keller J."/>
            <person name="Huneau C."/>
            <person name="Blein T."/>
            <person name="Aime D."/>
            <person name="Laguerre M."/>
            <person name="Taylor J."/>
            <person name="Schubert V."/>
            <person name="Nelson M."/>
            <person name="Geu-Flores F."/>
            <person name="Crespi M."/>
            <person name="Gallardo-Guerrero K."/>
            <person name="Delaux P.-M."/>
            <person name="Salse J."/>
            <person name="Berges H."/>
            <person name="Guyot R."/>
            <person name="Gouzy J."/>
            <person name="Peret B."/>
        </authorList>
    </citation>
    <scope>NUCLEOTIDE SEQUENCE [LARGE SCALE GENOMIC DNA]</scope>
    <source>
        <strain evidence="13">cv. Amiga</strain>
    </source>
</reference>
<evidence type="ECO:0000259" key="10">
    <source>
        <dbReference type="Pfam" id="PF20451"/>
    </source>
</evidence>
<dbReference type="AlphaFoldDB" id="A0A6A4QLB3"/>
<sequence>MAPKRFFDDSNQDPNKPNDKRMRPTRPSFASVIGEVVMVKNLQSLFSGLEPLLRRVVNEEVERAMRRCYQPSMTKSPSLRIQASKQASNFQLTFNKKLSLPIFTGSRILDIDGNPIHVVLVDKTSNNEMVPTSIPQVIKLELVVLDGDFPHSDKECWMSEEFNNHIVKERTGKRPLLTGELNITMRDGIAPIEDLEFTDNSSWIRSRKFRVAVRVASESNQFVPIREGMTEAFVVKDHRGELYKKHHPPMLKDEVWRLEKIGKDGAFHKKLSLHGINTVQDFLKLSVVDPNKLRKILGIGMSEKMWEVTMKHAKSCIMGNKYYIFRGPHFTIVLNPICQMTRAEINGQVFPGRDLNNITNKSYIQKLVRDAYATWNSLEEIDGVLNDNVALLNQRETVEQVPNNHQAQVIAYDQNNYFGEKSSNEVGNYEWPVNATFATTPLVNPLGIAFNFSETHPDDAITQGSGSVFNGNPRWH</sequence>
<keyword evidence="7" id="KW-0539">Nucleus</keyword>
<evidence type="ECO:0000256" key="1">
    <source>
        <dbReference type="ARBA" id="ARBA00004123"/>
    </source>
</evidence>
<name>A0A6A4QLB3_LUPAL</name>
<comment type="similarity">
    <text evidence="2">Belongs to the plant ACBP60 protein family.</text>
</comment>
<evidence type="ECO:0000259" key="9">
    <source>
        <dbReference type="Pfam" id="PF07887"/>
    </source>
</evidence>
<feature type="domain" description="Calmodulin binding protein central" evidence="10">
    <location>
        <begin position="250"/>
        <end position="316"/>
    </location>
</feature>
<dbReference type="Proteomes" id="UP000447434">
    <property type="component" value="Chromosome 5"/>
</dbReference>
<evidence type="ECO:0000256" key="8">
    <source>
        <dbReference type="SAM" id="MobiDB-lite"/>
    </source>
</evidence>
<proteinExistence type="inferred from homology"/>
<organism evidence="12 13">
    <name type="scientific">Lupinus albus</name>
    <name type="common">White lupine</name>
    <name type="synonym">Lupinus termis</name>
    <dbReference type="NCBI Taxonomy" id="3870"/>
    <lineage>
        <taxon>Eukaryota</taxon>
        <taxon>Viridiplantae</taxon>
        <taxon>Streptophyta</taxon>
        <taxon>Embryophyta</taxon>
        <taxon>Tracheophyta</taxon>
        <taxon>Spermatophyta</taxon>
        <taxon>Magnoliopsida</taxon>
        <taxon>eudicotyledons</taxon>
        <taxon>Gunneridae</taxon>
        <taxon>Pentapetalae</taxon>
        <taxon>rosids</taxon>
        <taxon>fabids</taxon>
        <taxon>Fabales</taxon>
        <taxon>Fabaceae</taxon>
        <taxon>Papilionoideae</taxon>
        <taxon>50 kb inversion clade</taxon>
        <taxon>genistoids sensu lato</taxon>
        <taxon>core genistoids</taxon>
        <taxon>Genisteae</taxon>
        <taxon>Lupinus</taxon>
    </lineage>
</organism>
<evidence type="ECO:0000313" key="13">
    <source>
        <dbReference type="Proteomes" id="UP000447434"/>
    </source>
</evidence>
<dbReference type="EMBL" id="WOCE01000005">
    <property type="protein sequence ID" value="KAE9613904.1"/>
    <property type="molecule type" value="Genomic_DNA"/>
</dbReference>
<dbReference type="InterPro" id="IPR046830">
    <property type="entry name" value="Calmod_bind_M"/>
</dbReference>
<dbReference type="GO" id="GO:0043565">
    <property type="term" value="F:sequence-specific DNA binding"/>
    <property type="evidence" value="ECO:0007669"/>
    <property type="project" value="TreeGrafter"/>
</dbReference>
<evidence type="ECO:0000256" key="6">
    <source>
        <dbReference type="ARBA" id="ARBA00023163"/>
    </source>
</evidence>
<dbReference type="Pfam" id="PF07887">
    <property type="entry name" value="Calmodulin_bind"/>
    <property type="match status" value="1"/>
</dbReference>
<dbReference type="InterPro" id="IPR046831">
    <property type="entry name" value="Calmodulin_bind_N"/>
</dbReference>
<keyword evidence="5" id="KW-0010">Activator</keyword>
<dbReference type="GO" id="GO:0005516">
    <property type="term" value="F:calmodulin binding"/>
    <property type="evidence" value="ECO:0007669"/>
    <property type="project" value="InterPro"/>
</dbReference>
<gene>
    <name evidence="12" type="ORF">Lalb_Chr05g0222361</name>
</gene>
<dbReference type="PANTHER" id="PTHR31713:SF42">
    <property type="entry name" value="PROTEIN SAR DEFICIENT 1"/>
    <property type="match status" value="1"/>
</dbReference>
<dbReference type="InterPro" id="IPR012416">
    <property type="entry name" value="CBP60"/>
</dbReference>
<evidence type="ECO:0000256" key="2">
    <source>
        <dbReference type="ARBA" id="ARBA00007214"/>
    </source>
</evidence>
<evidence type="ECO:0000313" key="12">
    <source>
        <dbReference type="EMBL" id="KAE9613904.1"/>
    </source>
</evidence>
<comment type="subcellular location">
    <subcellularLocation>
        <location evidence="1">Nucleus</location>
    </subcellularLocation>
</comment>
<evidence type="ECO:0000256" key="5">
    <source>
        <dbReference type="ARBA" id="ARBA00023159"/>
    </source>
</evidence>
<dbReference type="InterPro" id="IPR046829">
    <property type="entry name" value="Calmod_bind_C"/>
</dbReference>
<keyword evidence="3" id="KW-0805">Transcription regulation</keyword>
<keyword evidence="6" id="KW-0804">Transcription</keyword>
<evidence type="ECO:0000259" key="11">
    <source>
        <dbReference type="Pfam" id="PF20452"/>
    </source>
</evidence>
<feature type="domain" description="Calmodulin binding protein-like N-terminal" evidence="9">
    <location>
        <begin position="90"/>
        <end position="238"/>
    </location>
</feature>
<comment type="caution">
    <text evidence="12">The sequence shown here is derived from an EMBL/GenBank/DDBJ whole genome shotgun (WGS) entry which is preliminary data.</text>
</comment>
<keyword evidence="4" id="KW-0238">DNA-binding</keyword>
<protein>
    <submittedName>
        <fullName evidence="12">Putative CALMODULIN-BINDING PROTEIN60</fullName>
    </submittedName>
</protein>
<dbReference type="Pfam" id="PF20451">
    <property type="entry name" value="Calmod_bind_M"/>
    <property type="match status" value="1"/>
</dbReference>
<accession>A0A6A4QLB3</accession>
<dbReference type="OrthoDB" id="757051at2759"/>
<keyword evidence="13" id="KW-1185">Reference proteome</keyword>
<dbReference type="Pfam" id="PF20452">
    <property type="entry name" value="Calmod_bind_C"/>
    <property type="match status" value="1"/>
</dbReference>